<accession>A0AAE8ZSI9</accession>
<organism evidence="1 2">
    <name type="scientific">Caenorhabditis briggsae</name>
    <dbReference type="NCBI Taxonomy" id="6238"/>
    <lineage>
        <taxon>Eukaryota</taxon>
        <taxon>Metazoa</taxon>
        <taxon>Ecdysozoa</taxon>
        <taxon>Nematoda</taxon>
        <taxon>Chromadorea</taxon>
        <taxon>Rhabditida</taxon>
        <taxon>Rhabditina</taxon>
        <taxon>Rhabditomorpha</taxon>
        <taxon>Rhabditoidea</taxon>
        <taxon>Rhabditidae</taxon>
        <taxon>Peloderinae</taxon>
        <taxon>Caenorhabditis</taxon>
    </lineage>
</organism>
<gene>
    <name evidence="1" type="ORF">L3Y34_011887</name>
</gene>
<evidence type="ECO:0000313" key="1">
    <source>
        <dbReference type="EMBL" id="ULT82217.1"/>
    </source>
</evidence>
<evidence type="ECO:0000313" key="2">
    <source>
        <dbReference type="Proteomes" id="UP000827892"/>
    </source>
</evidence>
<dbReference type="Proteomes" id="UP000827892">
    <property type="component" value="Chromosome X"/>
</dbReference>
<proteinExistence type="predicted"/>
<reference evidence="1 2" key="1">
    <citation type="submission" date="2022-05" db="EMBL/GenBank/DDBJ databases">
        <title>Chromosome-level reference genomes for two strains of Caenorhabditis briggsae: an improved platform for comparative genomics.</title>
        <authorList>
            <person name="Stevens L."/>
            <person name="Andersen E.C."/>
        </authorList>
    </citation>
    <scope>NUCLEOTIDE SEQUENCE [LARGE SCALE GENOMIC DNA]</scope>
    <source>
        <strain evidence="1">QX1410_ONT</strain>
        <tissue evidence="1">Whole-organism</tissue>
    </source>
</reference>
<name>A0AAE8ZSI9_CAEBR</name>
<protein>
    <submittedName>
        <fullName evidence="1">Uncharacterized protein</fullName>
    </submittedName>
</protein>
<sequence>MSVLQYFKTITFPILIVKHFCSIHSKYFKPDDPQLEPLTMTPFSVDQCFQVSMPPMLMIECPTENSWRCAWRAVIQTVKSPVSISFAPTVFAY</sequence>
<dbReference type="AlphaFoldDB" id="A0AAE8ZSI9"/>
<dbReference type="EMBL" id="CP090896">
    <property type="protein sequence ID" value="ULT82217.1"/>
    <property type="molecule type" value="Genomic_DNA"/>
</dbReference>